<evidence type="ECO:0000313" key="2">
    <source>
        <dbReference type="EMBL" id="MXO56891.1"/>
    </source>
</evidence>
<comment type="caution">
    <text evidence="2">The sequence shown here is derived from an EMBL/GenBank/DDBJ whole genome shotgun (WGS) entry which is preliminary data.</text>
</comment>
<feature type="chain" id="PRO_5026044362" evidence="1">
    <location>
        <begin position="21"/>
        <end position="131"/>
    </location>
</feature>
<dbReference type="AlphaFoldDB" id="A0A6I4SLX3"/>
<proteinExistence type="predicted"/>
<dbReference type="RefSeq" id="WP_202392144.1">
    <property type="nucleotide sequence ID" value="NZ_WTYS01000001.1"/>
</dbReference>
<protein>
    <submittedName>
        <fullName evidence="2">Uncharacterized protein</fullName>
    </submittedName>
</protein>
<evidence type="ECO:0000313" key="3">
    <source>
        <dbReference type="Proteomes" id="UP000468943"/>
    </source>
</evidence>
<accession>A0A6I4SLX3</accession>
<organism evidence="2 3">
    <name type="scientific">Pontixanthobacter gangjinensis</name>
    <dbReference type="NCBI Taxonomy" id="1028742"/>
    <lineage>
        <taxon>Bacteria</taxon>
        <taxon>Pseudomonadati</taxon>
        <taxon>Pseudomonadota</taxon>
        <taxon>Alphaproteobacteria</taxon>
        <taxon>Sphingomonadales</taxon>
        <taxon>Erythrobacteraceae</taxon>
        <taxon>Pontixanthobacter</taxon>
    </lineage>
</organism>
<dbReference type="Proteomes" id="UP000468943">
    <property type="component" value="Unassembled WGS sequence"/>
</dbReference>
<feature type="signal peptide" evidence="1">
    <location>
        <begin position="1"/>
        <end position="20"/>
    </location>
</feature>
<keyword evidence="3" id="KW-1185">Reference proteome</keyword>
<dbReference type="EMBL" id="WTYS01000001">
    <property type="protein sequence ID" value="MXO56891.1"/>
    <property type="molecule type" value="Genomic_DNA"/>
</dbReference>
<dbReference type="PROSITE" id="PS51257">
    <property type="entry name" value="PROKAR_LIPOPROTEIN"/>
    <property type="match status" value="1"/>
</dbReference>
<evidence type="ECO:0000256" key="1">
    <source>
        <dbReference type="SAM" id="SignalP"/>
    </source>
</evidence>
<keyword evidence="1" id="KW-0732">Signal</keyword>
<gene>
    <name evidence="2" type="ORF">GRI36_08340</name>
</gene>
<name>A0A6I4SLX3_9SPHN</name>
<reference evidence="2 3" key="1">
    <citation type="submission" date="2019-12" db="EMBL/GenBank/DDBJ databases">
        <title>Genomic-based taxomic classification of the family Erythrobacteraceae.</title>
        <authorList>
            <person name="Xu L."/>
        </authorList>
    </citation>
    <scope>NUCLEOTIDE SEQUENCE [LARGE SCALE GENOMIC DNA]</scope>
    <source>
        <strain evidence="2 3">JCM 17802</strain>
    </source>
</reference>
<sequence length="131" mass="12902">MKKFLALAAVATLAACGEKAADDAATTDIAATEEVAAAAVTAPAPGSYTATYADGTVVPYTTNEVGVYTATVDGAEIKGTYTSEGARSCFDPAGDGEDEGEVCWTATAADETGSFTATSDAGETVTVAPAG</sequence>